<keyword evidence="3" id="KW-0408">Iron</keyword>
<keyword evidence="1" id="KW-0479">Metal-binding</keyword>
<keyword evidence="2" id="KW-0809">Transit peptide</keyword>
<gene>
    <name evidence="5" type="ORF">K1X11_005775</name>
</gene>
<evidence type="ECO:0000313" key="5">
    <source>
        <dbReference type="EMBL" id="WRQ88906.1"/>
    </source>
</evidence>
<dbReference type="EMBL" id="CP139781">
    <property type="protein sequence ID" value="WRQ88906.1"/>
    <property type="molecule type" value="Genomic_DNA"/>
</dbReference>
<name>A0ABZ1CBT3_9BACT</name>
<dbReference type="InterPro" id="IPR015324">
    <property type="entry name" value="Ribosomal_Rsm22-like"/>
</dbReference>
<dbReference type="InterPro" id="IPR029063">
    <property type="entry name" value="SAM-dependent_MTases_sf"/>
</dbReference>
<proteinExistence type="predicted"/>
<evidence type="ECO:0000256" key="4">
    <source>
        <dbReference type="ARBA" id="ARBA00023014"/>
    </source>
</evidence>
<dbReference type="SUPFAM" id="SSF53335">
    <property type="entry name" value="S-adenosyl-L-methionine-dependent methyltransferases"/>
    <property type="match status" value="1"/>
</dbReference>
<reference evidence="5 6" key="1">
    <citation type="submission" date="2021-08" db="EMBL/GenBank/DDBJ databases">
        <authorList>
            <person name="Zhang D."/>
            <person name="Zhang A."/>
            <person name="Wang L."/>
        </authorList>
    </citation>
    <scope>NUCLEOTIDE SEQUENCE [LARGE SCALE GENOMIC DNA]</scope>
    <source>
        <strain evidence="5 6">WL0086</strain>
    </source>
</reference>
<reference evidence="5 6" key="2">
    <citation type="submission" date="2023-12" db="EMBL/GenBank/DDBJ databases">
        <title>Description of an unclassified Opitutus bacterium of Verrucomicrobiota.</title>
        <authorList>
            <person name="Zhang D.-F."/>
        </authorList>
    </citation>
    <scope>NUCLEOTIDE SEQUENCE [LARGE SCALE GENOMIC DNA]</scope>
    <source>
        <strain evidence="5 6">WL0086</strain>
    </source>
</reference>
<dbReference type="Pfam" id="PF09243">
    <property type="entry name" value="Rsm22"/>
    <property type="match status" value="1"/>
</dbReference>
<dbReference type="Proteomes" id="UP000738431">
    <property type="component" value="Chromosome"/>
</dbReference>
<accession>A0ABZ1CBT3</accession>
<evidence type="ECO:0000256" key="2">
    <source>
        <dbReference type="ARBA" id="ARBA00022946"/>
    </source>
</evidence>
<evidence type="ECO:0000313" key="6">
    <source>
        <dbReference type="Proteomes" id="UP000738431"/>
    </source>
</evidence>
<keyword evidence="4" id="KW-0411">Iron-sulfur</keyword>
<dbReference type="Gene3D" id="3.40.50.150">
    <property type="entry name" value="Vaccinia Virus protein VP39"/>
    <property type="match status" value="1"/>
</dbReference>
<sequence length="336" mass="37493">MTWDELDWSILDRLRDGFLSGGAAAGPYWQSHDDLAHYDHTYAERIGWKWDHVLGELQRRGWTPPPGHLLDWGCGSGIATRRVLAHWPDAVSPDHAAHFFDHSTLAESFAQSRLRETHPNIAAQSWDRSAAPLGTVLISHVLNELDEDSATELRETLAHASAVIWVEPGTSTVAGQLVRWRENLLPDFRVLYPCPHQGACGMLAPGNARHWCHHFAPPPPWIFGDSNWVKFGQGAGIDLRSLPYSALVLERADRPATAAPLPSDAGRIIGRPERFKPYARLLGCDTTGLPELTLPKRSHAHLIKRLDRADAPRLFRWQHDGSTISRAEPLHPASET</sequence>
<organism evidence="5 6">
    <name type="scientific">Actomonas aquatica</name>
    <dbReference type="NCBI Taxonomy" id="2866162"/>
    <lineage>
        <taxon>Bacteria</taxon>
        <taxon>Pseudomonadati</taxon>
        <taxon>Verrucomicrobiota</taxon>
        <taxon>Opitutia</taxon>
        <taxon>Opitutales</taxon>
        <taxon>Opitutaceae</taxon>
        <taxon>Actomonas</taxon>
    </lineage>
</organism>
<protein>
    <submittedName>
        <fullName evidence="5">Small ribosomal subunit Rsm22 family protein</fullName>
    </submittedName>
</protein>
<keyword evidence="6" id="KW-1185">Reference proteome</keyword>
<evidence type="ECO:0000256" key="1">
    <source>
        <dbReference type="ARBA" id="ARBA00022723"/>
    </source>
</evidence>
<dbReference type="RefSeq" id="WP_221033149.1">
    <property type="nucleotide sequence ID" value="NZ_CP139781.1"/>
</dbReference>
<evidence type="ECO:0000256" key="3">
    <source>
        <dbReference type="ARBA" id="ARBA00023004"/>
    </source>
</evidence>